<dbReference type="OMA" id="IPRHETQ"/>
<evidence type="ECO:0000313" key="3">
    <source>
        <dbReference type="Proteomes" id="UP000011750"/>
    </source>
</evidence>
<evidence type="ECO:0000313" key="2">
    <source>
        <dbReference type="EnsemblPlants" id="Bra020849.1-P"/>
    </source>
</evidence>
<protein>
    <recommendedName>
        <fullName evidence="1">F-box associated beta-propeller type 3 domain-containing protein</fullName>
    </recommendedName>
</protein>
<dbReference type="InParanoid" id="M4DWF5"/>
<proteinExistence type="predicted"/>
<dbReference type="Proteomes" id="UP000011750">
    <property type="component" value="Chromosome A08"/>
</dbReference>
<accession>M4DWF5</accession>
<dbReference type="PANTHER" id="PTHR31111:SF65">
    <property type="entry name" value="F-BOX DOMAIN-CONTAINING PROTEIN"/>
    <property type="match status" value="1"/>
</dbReference>
<dbReference type="InterPro" id="IPR013187">
    <property type="entry name" value="F-box-assoc_dom_typ3"/>
</dbReference>
<feature type="domain" description="F-box associated beta-propeller type 3" evidence="1">
    <location>
        <begin position="56"/>
        <end position="192"/>
    </location>
</feature>
<dbReference type="Pfam" id="PF08268">
    <property type="entry name" value="FBA_3"/>
    <property type="match status" value="1"/>
</dbReference>
<evidence type="ECO:0000259" key="1">
    <source>
        <dbReference type="Pfam" id="PF08268"/>
    </source>
</evidence>
<sequence>MESLEQFLKCITLGIPRHETQTSNSVPLRIEILGIHTSRSHDFTELFLTTSLTRPRLLFTIKDKHKLFFYSSPQPHNPCENSSLVATPYRCTIVPKYRSTYMSKPVCGLVLLQGCGSRQWPLICNLAKGKVLTFPKILRKEEDYAKEIYLGYDPIGKQFKVLYLSMNYSRPNTNWILTLEYGKRFWRRIDTQLQP</sequence>
<reference evidence="2" key="3">
    <citation type="submission" date="2023-03" db="UniProtKB">
        <authorList>
            <consortium name="EnsemblPlants"/>
        </authorList>
    </citation>
    <scope>IDENTIFICATION</scope>
    <source>
        <strain evidence="2">cv. Chiifu-401-42</strain>
    </source>
</reference>
<dbReference type="HOGENOM" id="CLU_1398154_0_0_1"/>
<dbReference type="PANTHER" id="PTHR31111">
    <property type="entry name" value="BNAA05G37150D PROTEIN-RELATED"/>
    <property type="match status" value="1"/>
</dbReference>
<keyword evidence="3" id="KW-1185">Reference proteome</keyword>
<dbReference type="EnsemblPlants" id="Bra020849.1">
    <property type="protein sequence ID" value="Bra020849.1-P"/>
    <property type="gene ID" value="Bra020849"/>
</dbReference>
<name>M4DWF5_BRACM</name>
<organism evidence="2 3">
    <name type="scientific">Brassica campestris</name>
    <name type="common">Field mustard</name>
    <dbReference type="NCBI Taxonomy" id="3711"/>
    <lineage>
        <taxon>Eukaryota</taxon>
        <taxon>Viridiplantae</taxon>
        <taxon>Streptophyta</taxon>
        <taxon>Embryophyta</taxon>
        <taxon>Tracheophyta</taxon>
        <taxon>Spermatophyta</taxon>
        <taxon>Magnoliopsida</taxon>
        <taxon>eudicotyledons</taxon>
        <taxon>Gunneridae</taxon>
        <taxon>Pentapetalae</taxon>
        <taxon>rosids</taxon>
        <taxon>malvids</taxon>
        <taxon>Brassicales</taxon>
        <taxon>Brassicaceae</taxon>
        <taxon>Brassiceae</taxon>
        <taxon>Brassica</taxon>
    </lineage>
</organism>
<reference evidence="2 3" key="1">
    <citation type="journal article" date="2011" name="Nat. Genet.">
        <title>The genome of the mesopolyploid crop species Brassica rapa.</title>
        <authorList>
            <consortium name="Brassica rapa Genome Sequencing Project Consortium"/>
            <person name="Wang X."/>
            <person name="Wang H."/>
            <person name="Wang J."/>
            <person name="Sun R."/>
            <person name="Wu J."/>
            <person name="Liu S."/>
            <person name="Bai Y."/>
            <person name="Mun J.H."/>
            <person name="Bancroft I."/>
            <person name="Cheng F."/>
            <person name="Huang S."/>
            <person name="Li X."/>
            <person name="Hua W."/>
            <person name="Wang J."/>
            <person name="Wang X."/>
            <person name="Freeling M."/>
            <person name="Pires J.C."/>
            <person name="Paterson A.H."/>
            <person name="Chalhoub B."/>
            <person name="Wang B."/>
            <person name="Hayward A."/>
            <person name="Sharpe A.G."/>
            <person name="Park B.S."/>
            <person name="Weisshaar B."/>
            <person name="Liu B."/>
            <person name="Li B."/>
            <person name="Liu B."/>
            <person name="Tong C."/>
            <person name="Song C."/>
            <person name="Duran C."/>
            <person name="Peng C."/>
            <person name="Geng C."/>
            <person name="Koh C."/>
            <person name="Lin C."/>
            <person name="Edwards D."/>
            <person name="Mu D."/>
            <person name="Shen D."/>
            <person name="Soumpourou E."/>
            <person name="Li F."/>
            <person name="Fraser F."/>
            <person name="Conant G."/>
            <person name="Lassalle G."/>
            <person name="King G.J."/>
            <person name="Bonnema G."/>
            <person name="Tang H."/>
            <person name="Wang H."/>
            <person name="Belcram H."/>
            <person name="Zhou H."/>
            <person name="Hirakawa H."/>
            <person name="Abe H."/>
            <person name="Guo H."/>
            <person name="Wang H."/>
            <person name="Jin H."/>
            <person name="Parkin I.A."/>
            <person name="Batley J."/>
            <person name="Kim J.S."/>
            <person name="Just J."/>
            <person name="Li J."/>
            <person name="Xu J."/>
            <person name="Deng J."/>
            <person name="Kim J.A."/>
            <person name="Li J."/>
            <person name="Yu J."/>
            <person name="Meng J."/>
            <person name="Wang J."/>
            <person name="Min J."/>
            <person name="Poulain J."/>
            <person name="Wang J."/>
            <person name="Hatakeyama K."/>
            <person name="Wu K."/>
            <person name="Wang L."/>
            <person name="Fang L."/>
            <person name="Trick M."/>
            <person name="Links M.G."/>
            <person name="Zhao M."/>
            <person name="Jin M."/>
            <person name="Ramchiary N."/>
            <person name="Drou N."/>
            <person name="Berkman P.J."/>
            <person name="Cai Q."/>
            <person name="Huang Q."/>
            <person name="Li R."/>
            <person name="Tabata S."/>
            <person name="Cheng S."/>
            <person name="Zhang S."/>
            <person name="Zhang S."/>
            <person name="Huang S."/>
            <person name="Sato S."/>
            <person name="Sun S."/>
            <person name="Kwon S.J."/>
            <person name="Choi S.R."/>
            <person name="Lee T.H."/>
            <person name="Fan W."/>
            <person name="Zhao X."/>
            <person name="Tan X."/>
            <person name="Xu X."/>
            <person name="Wang Y."/>
            <person name="Qiu Y."/>
            <person name="Yin Y."/>
            <person name="Li Y."/>
            <person name="Du Y."/>
            <person name="Liao Y."/>
            <person name="Lim Y."/>
            <person name="Narusaka Y."/>
            <person name="Wang Y."/>
            <person name="Wang Z."/>
            <person name="Li Z."/>
            <person name="Wang Z."/>
            <person name="Xiong Z."/>
            <person name="Zhang Z."/>
        </authorList>
    </citation>
    <scope>NUCLEOTIDE SEQUENCE [LARGE SCALE GENOMIC DNA]</scope>
    <source>
        <strain evidence="2 3">cv. Chiifu-401-42</strain>
    </source>
</reference>
<dbReference type="Gramene" id="Bra020849.1">
    <property type="protein sequence ID" value="Bra020849.1-P"/>
    <property type="gene ID" value="Bra020849"/>
</dbReference>
<reference evidence="2 3" key="2">
    <citation type="journal article" date="2018" name="Hortic Res">
        <title>Improved Brassica rapa reference genome by single-molecule sequencing and chromosome conformation capture technologies.</title>
        <authorList>
            <person name="Zhang L."/>
            <person name="Cai X."/>
            <person name="Wu J."/>
            <person name="Liu M."/>
            <person name="Grob S."/>
            <person name="Cheng F."/>
            <person name="Liang J."/>
            <person name="Cai C."/>
            <person name="Liu Z."/>
            <person name="Liu B."/>
            <person name="Wang F."/>
            <person name="Li S."/>
            <person name="Liu F."/>
            <person name="Li X."/>
            <person name="Cheng L."/>
            <person name="Yang W."/>
            <person name="Li M.H."/>
            <person name="Grossniklaus U."/>
            <person name="Zheng H."/>
            <person name="Wang X."/>
        </authorList>
    </citation>
    <scope>NUCLEOTIDE SEQUENCE [LARGE SCALE GENOMIC DNA]</scope>
    <source>
        <strain evidence="2 3">cv. Chiifu-401-42</strain>
    </source>
</reference>
<dbReference type="AlphaFoldDB" id="M4DWF5"/>